<reference evidence="1" key="1">
    <citation type="journal article" date="2021" name="Front. Microbiol.">
        <title>Comprehensive Comparative Genomics and Phenotyping of Methylobacterium Species.</title>
        <authorList>
            <person name="Alessa O."/>
            <person name="Ogura Y."/>
            <person name="Fujitani Y."/>
            <person name="Takami H."/>
            <person name="Hayashi T."/>
            <person name="Sahin N."/>
            <person name="Tani A."/>
        </authorList>
    </citation>
    <scope>NUCLEOTIDE SEQUENCE</scope>
    <source>
        <strain evidence="1">DSM 23632</strain>
    </source>
</reference>
<evidence type="ECO:0000313" key="1">
    <source>
        <dbReference type="EMBL" id="GJE61111.1"/>
    </source>
</evidence>
<dbReference type="RefSeq" id="WP_238183686.1">
    <property type="nucleotide sequence ID" value="NZ_BPRB01000189.1"/>
</dbReference>
<evidence type="ECO:0008006" key="3">
    <source>
        <dbReference type="Google" id="ProtNLM"/>
    </source>
</evidence>
<comment type="caution">
    <text evidence="1">The sequence shown here is derived from an EMBL/GenBank/DDBJ whole genome shotgun (WGS) entry which is preliminary data.</text>
</comment>
<reference evidence="1" key="2">
    <citation type="submission" date="2021-08" db="EMBL/GenBank/DDBJ databases">
        <authorList>
            <person name="Tani A."/>
            <person name="Ola A."/>
            <person name="Ogura Y."/>
            <person name="Katsura K."/>
            <person name="Hayashi T."/>
        </authorList>
    </citation>
    <scope>NUCLEOTIDE SEQUENCE</scope>
    <source>
        <strain evidence="1">DSM 23632</strain>
    </source>
</reference>
<name>A0ABQ4U0Y4_9HYPH</name>
<proteinExistence type="predicted"/>
<protein>
    <recommendedName>
        <fullName evidence="3">RES domain-containing protein</fullName>
    </recommendedName>
</protein>
<keyword evidence="2" id="KW-1185">Reference proteome</keyword>
<gene>
    <name evidence="1" type="ORF">MPOCJGCO_3232</name>
</gene>
<evidence type="ECO:0000313" key="2">
    <source>
        <dbReference type="Proteomes" id="UP001055057"/>
    </source>
</evidence>
<dbReference type="EMBL" id="BPRB01000189">
    <property type="protein sequence ID" value="GJE61111.1"/>
    <property type="molecule type" value="Genomic_DNA"/>
</dbReference>
<sequence length="229" mass="24930">MPSASNITYKRDQVEGAVACSSGETLFDRHQRPTRLKVDLKRLLDLDRAQAEDLHPAVSPRYAFHNGPPPGRGTDVVYGTYDAYALLIGLRLLRGGLPQGRAVSFMREIREPLEALLAKTLLKEPGQVRQDLGEAELLNAVRSGHLIGEAEEMVFLVMLAGESAQAFEITAKSGETVSGNICFGSPDLLGHMVGASHNGNAAIVVELVNAAHRLRHYLERAPTRTRGRS</sequence>
<organism evidence="1 2">
    <name type="scientific">Methylobacterium trifolii</name>
    <dbReference type="NCBI Taxonomy" id="1003092"/>
    <lineage>
        <taxon>Bacteria</taxon>
        <taxon>Pseudomonadati</taxon>
        <taxon>Pseudomonadota</taxon>
        <taxon>Alphaproteobacteria</taxon>
        <taxon>Hyphomicrobiales</taxon>
        <taxon>Methylobacteriaceae</taxon>
        <taxon>Methylobacterium</taxon>
    </lineage>
</organism>
<dbReference type="Proteomes" id="UP001055057">
    <property type="component" value="Unassembled WGS sequence"/>
</dbReference>
<accession>A0ABQ4U0Y4</accession>